<gene>
    <name evidence="2" type="ORF">UFOPK3522_00202</name>
    <name evidence="3" type="ORF">UFOPK4175_00877</name>
</gene>
<evidence type="ECO:0000313" key="2">
    <source>
        <dbReference type="EMBL" id="CAB4336169.1"/>
    </source>
</evidence>
<dbReference type="AlphaFoldDB" id="A0A6J5Z6P2"/>
<feature type="compositionally biased region" description="Basic and acidic residues" evidence="1">
    <location>
        <begin position="94"/>
        <end position="103"/>
    </location>
</feature>
<reference evidence="2" key="1">
    <citation type="submission" date="2020-05" db="EMBL/GenBank/DDBJ databases">
        <authorList>
            <person name="Chiriac C."/>
            <person name="Salcher M."/>
            <person name="Ghai R."/>
            <person name="Kavagutti S V."/>
        </authorList>
    </citation>
    <scope>NUCLEOTIDE SEQUENCE</scope>
</reference>
<evidence type="ECO:0000256" key="1">
    <source>
        <dbReference type="SAM" id="MobiDB-lite"/>
    </source>
</evidence>
<dbReference type="EMBL" id="CAESAO010000009">
    <property type="protein sequence ID" value="CAB4336169.1"/>
    <property type="molecule type" value="Genomic_DNA"/>
</dbReference>
<name>A0A6J5Z6P2_9ZZZZ</name>
<organism evidence="2">
    <name type="scientific">freshwater metagenome</name>
    <dbReference type="NCBI Taxonomy" id="449393"/>
    <lineage>
        <taxon>unclassified sequences</taxon>
        <taxon>metagenomes</taxon>
        <taxon>ecological metagenomes</taxon>
    </lineage>
</organism>
<protein>
    <submittedName>
        <fullName evidence="2">Unannotated protein</fullName>
    </submittedName>
</protein>
<accession>A0A6J5Z6P2</accession>
<sequence length="109" mass="12541">MSNPELTSRHRDTVEEIFRHPTSHNIEWRHVIKLLEHVGEVTEEHNGKVKVTLGPETEVFHRPREKDIDVQMVVDLRRMLTNAGYNPDGSPAVEDERTRDHGDGTWGAP</sequence>
<dbReference type="EMBL" id="CAFBPX010000154">
    <property type="protein sequence ID" value="CAB5036005.1"/>
    <property type="molecule type" value="Genomic_DNA"/>
</dbReference>
<proteinExistence type="predicted"/>
<feature type="region of interest" description="Disordered" evidence="1">
    <location>
        <begin position="82"/>
        <end position="109"/>
    </location>
</feature>
<evidence type="ECO:0000313" key="3">
    <source>
        <dbReference type="EMBL" id="CAB5036005.1"/>
    </source>
</evidence>